<dbReference type="Gene3D" id="3.30.2310.20">
    <property type="entry name" value="RelE-like"/>
    <property type="match status" value="1"/>
</dbReference>
<dbReference type="RefSeq" id="WP_200346433.1">
    <property type="nucleotide sequence ID" value="NZ_NRSJ01000020.1"/>
</dbReference>
<protein>
    <submittedName>
        <fullName evidence="1">Plasmid maintenance system killer</fullName>
    </submittedName>
</protein>
<dbReference type="InterPro" id="IPR007711">
    <property type="entry name" value="HigB-1"/>
</dbReference>
<dbReference type="PANTHER" id="PTHR40266:SF2">
    <property type="entry name" value="TOXIN HIGB-1"/>
    <property type="match status" value="1"/>
</dbReference>
<comment type="caution">
    <text evidence="1">The sequence shown here is derived from an EMBL/GenBank/DDBJ whole genome shotgun (WGS) entry which is preliminary data.</text>
</comment>
<sequence length="93" mass="10977">MIKSFADKATAAVFSGRRVRSLPPDIHRRAYAKLQALDAADNLDFLRVPPSNRLEQLRGDREGQWSIRINDQWRICFRWEDRDAYDVEVTDYH</sequence>
<evidence type="ECO:0000313" key="2">
    <source>
        <dbReference type="Proteomes" id="UP001296776"/>
    </source>
</evidence>
<reference evidence="1" key="2">
    <citation type="journal article" date="2020" name="Microorganisms">
        <title>Osmotic Adaptation and Compatible Solute Biosynthesis of Phototrophic Bacteria as Revealed from Genome Analyses.</title>
        <authorList>
            <person name="Imhoff J.F."/>
            <person name="Rahn T."/>
            <person name="Kunzel S."/>
            <person name="Keller A."/>
            <person name="Neulinger S.C."/>
        </authorList>
    </citation>
    <scope>NUCLEOTIDE SEQUENCE</scope>
    <source>
        <strain evidence="1">DSM 11080</strain>
    </source>
</reference>
<name>A0AAJ0U4N2_9GAMM</name>
<accession>A0AAJ0U4N2</accession>
<organism evidence="1 2">
    <name type="scientific">Halochromatium glycolicum</name>
    <dbReference type="NCBI Taxonomy" id="85075"/>
    <lineage>
        <taxon>Bacteria</taxon>
        <taxon>Pseudomonadati</taxon>
        <taxon>Pseudomonadota</taxon>
        <taxon>Gammaproteobacteria</taxon>
        <taxon>Chromatiales</taxon>
        <taxon>Chromatiaceae</taxon>
        <taxon>Halochromatium</taxon>
    </lineage>
</organism>
<gene>
    <name evidence="1" type="ORF">CKO40_11860</name>
</gene>
<dbReference type="InterPro" id="IPR035093">
    <property type="entry name" value="RelE/ParE_toxin_dom_sf"/>
</dbReference>
<dbReference type="SUPFAM" id="SSF143011">
    <property type="entry name" value="RelE-like"/>
    <property type="match status" value="1"/>
</dbReference>
<reference evidence="1" key="1">
    <citation type="submission" date="2017-08" db="EMBL/GenBank/DDBJ databases">
        <authorList>
            <person name="Imhoff J.F."/>
            <person name="Rahn T."/>
            <person name="Kuenzel S."/>
            <person name="Neulinger S.C."/>
        </authorList>
    </citation>
    <scope>NUCLEOTIDE SEQUENCE</scope>
    <source>
        <strain evidence="1">DSM 11080</strain>
    </source>
</reference>
<keyword evidence="2" id="KW-1185">Reference proteome</keyword>
<dbReference type="AlphaFoldDB" id="A0AAJ0U4N2"/>
<dbReference type="PANTHER" id="PTHR40266">
    <property type="entry name" value="TOXIN HIGB-1"/>
    <property type="match status" value="1"/>
</dbReference>
<dbReference type="Proteomes" id="UP001296776">
    <property type="component" value="Unassembled WGS sequence"/>
</dbReference>
<proteinExistence type="predicted"/>
<evidence type="ECO:0000313" key="1">
    <source>
        <dbReference type="EMBL" id="MBK1705218.1"/>
    </source>
</evidence>
<dbReference type="Pfam" id="PF05015">
    <property type="entry name" value="HigB-like_toxin"/>
    <property type="match status" value="1"/>
</dbReference>
<dbReference type="EMBL" id="NRSJ01000020">
    <property type="protein sequence ID" value="MBK1705218.1"/>
    <property type="molecule type" value="Genomic_DNA"/>
</dbReference>